<keyword evidence="2" id="KW-1185">Reference proteome</keyword>
<evidence type="ECO:0000313" key="1">
    <source>
        <dbReference type="EMBL" id="GFY32466.1"/>
    </source>
</evidence>
<name>A0A8X6WE00_TRICX</name>
<dbReference type="EMBL" id="BMAU01021402">
    <property type="protein sequence ID" value="GFY32466.1"/>
    <property type="molecule type" value="Genomic_DNA"/>
</dbReference>
<reference evidence="1" key="1">
    <citation type="submission" date="2020-08" db="EMBL/GenBank/DDBJ databases">
        <title>Multicomponent nature underlies the extraordinary mechanical properties of spider dragline silk.</title>
        <authorList>
            <person name="Kono N."/>
            <person name="Nakamura H."/>
            <person name="Mori M."/>
            <person name="Yoshida Y."/>
            <person name="Ohtoshi R."/>
            <person name="Malay A.D."/>
            <person name="Moran D.A.P."/>
            <person name="Tomita M."/>
            <person name="Numata K."/>
            <person name="Arakawa K."/>
        </authorList>
    </citation>
    <scope>NUCLEOTIDE SEQUENCE</scope>
</reference>
<proteinExistence type="predicted"/>
<dbReference type="Proteomes" id="UP000887159">
    <property type="component" value="Unassembled WGS sequence"/>
</dbReference>
<comment type="caution">
    <text evidence="1">The sequence shown here is derived from an EMBL/GenBank/DDBJ whole genome shotgun (WGS) entry which is preliminary data.</text>
</comment>
<protein>
    <submittedName>
        <fullName evidence="1">Uncharacterized protein</fullName>
    </submittedName>
</protein>
<dbReference type="AlphaFoldDB" id="A0A8X6WE00"/>
<dbReference type="Gene3D" id="3.30.420.10">
    <property type="entry name" value="Ribonuclease H-like superfamily/Ribonuclease H"/>
    <property type="match status" value="1"/>
</dbReference>
<sequence length="87" mass="9998">MDLTCQQRIVQAGGGYVMVWGVCSWSDMGPLIRLDTKLTGDRYVSVLSDHLHPFMSIVHYDEFQEFQQAMRYPHVQKCYILAPGALF</sequence>
<gene>
    <name evidence="1" type="primary">AVEN_117867_1</name>
    <name evidence="1" type="ORF">TNCV_3559741</name>
</gene>
<organism evidence="1 2">
    <name type="scientific">Trichonephila clavipes</name>
    <name type="common">Golden silk orbweaver</name>
    <name type="synonym">Nephila clavipes</name>
    <dbReference type="NCBI Taxonomy" id="2585209"/>
    <lineage>
        <taxon>Eukaryota</taxon>
        <taxon>Metazoa</taxon>
        <taxon>Ecdysozoa</taxon>
        <taxon>Arthropoda</taxon>
        <taxon>Chelicerata</taxon>
        <taxon>Arachnida</taxon>
        <taxon>Araneae</taxon>
        <taxon>Araneomorphae</taxon>
        <taxon>Entelegynae</taxon>
        <taxon>Araneoidea</taxon>
        <taxon>Nephilidae</taxon>
        <taxon>Trichonephila</taxon>
    </lineage>
</organism>
<evidence type="ECO:0000313" key="2">
    <source>
        <dbReference type="Proteomes" id="UP000887159"/>
    </source>
</evidence>
<dbReference type="InterPro" id="IPR036397">
    <property type="entry name" value="RNaseH_sf"/>
</dbReference>
<accession>A0A8X6WE00</accession>
<dbReference type="GO" id="GO:0003676">
    <property type="term" value="F:nucleic acid binding"/>
    <property type="evidence" value="ECO:0007669"/>
    <property type="project" value="InterPro"/>
</dbReference>